<dbReference type="Proteomes" id="UP000784294">
    <property type="component" value="Unassembled WGS sequence"/>
</dbReference>
<gene>
    <name evidence="1" type="ORF">PXEA_LOCUS2098</name>
</gene>
<name>A0A3S5A701_9PLAT</name>
<protein>
    <submittedName>
        <fullName evidence="1">Uncharacterized protein</fullName>
    </submittedName>
</protein>
<feature type="non-terminal residue" evidence="1">
    <location>
        <position position="1"/>
    </location>
</feature>
<accession>A0A3S5A701</accession>
<organism evidence="1 2">
    <name type="scientific">Protopolystoma xenopodis</name>
    <dbReference type="NCBI Taxonomy" id="117903"/>
    <lineage>
        <taxon>Eukaryota</taxon>
        <taxon>Metazoa</taxon>
        <taxon>Spiralia</taxon>
        <taxon>Lophotrochozoa</taxon>
        <taxon>Platyhelminthes</taxon>
        <taxon>Monogenea</taxon>
        <taxon>Polyopisthocotylea</taxon>
        <taxon>Polystomatidea</taxon>
        <taxon>Polystomatidae</taxon>
        <taxon>Protopolystoma</taxon>
    </lineage>
</organism>
<evidence type="ECO:0000313" key="1">
    <source>
        <dbReference type="EMBL" id="VEL08658.1"/>
    </source>
</evidence>
<dbReference type="AlphaFoldDB" id="A0A3S5A701"/>
<sequence length="69" mass="7729">STIGVCYIKVANNVVVEALFRIELNKLSIIVDIDYKAKTEAQSEDSQGSDKKWLRLNMAQMDISEGPKI</sequence>
<proteinExistence type="predicted"/>
<keyword evidence="2" id="KW-1185">Reference proteome</keyword>
<comment type="caution">
    <text evidence="1">The sequence shown here is derived from an EMBL/GenBank/DDBJ whole genome shotgun (WGS) entry which is preliminary data.</text>
</comment>
<evidence type="ECO:0000313" key="2">
    <source>
        <dbReference type="Proteomes" id="UP000784294"/>
    </source>
</evidence>
<reference evidence="1" key="1">
    <citation type="submission" date="2018-11" db="EMBL/GenBank/DDBJ databases">
        <authorList>
            <consortium name="Pathogen Informatics"/>
        </authorList>
    </citation>
    <scope>NUCLEOTIDE SEQUENCE</scope>
</reference>
<dbReference type="EMBL" id="CAAALY010004446">
    <property type="protein sequence ID" value="VEL08658.1"/>
    <property type="molecule type" value="Genomic_DNA"/>
</dbReference>